<dbReference type="PROSITE" id="PS00599">
    <property type="entry name" value="AA_TRANSFER_CLASS_2"/>
    <property type="match status" value="1"/>
</dbReference>
<dbReference type="Gene3D" id="3.90.1150.10">
    <property type="entry name" value="Aspartate Aminotransferase, domain 1"/>
    <property type="match status" value="1"/>
</dbReference>
<dbReference type="EMBL" id="JAPDFR010000003">
    <property type="protein sequence ID" value="KAK0388172.1"/>
    <property type="molecule type" value="Genomic_DNA"/>
</dbReference>
<dbReference type="GO" id="GO:0009102">
    <property type="term" value="P:biotin biosynthetic process"/>
    <property type="evidence" value="ECO:0007669"/>
    <property type="project" value="TreeGrafter"/>
</dbReference>
<evidence type="ECO:0000256" key="2">
    <source>
        <dbReference type="ARBA" id="ARBA00010008"/>
    </source>
</evidence>
<evidence type="ECO:0000259" key="6">
    <source>
        <dbReference type="Pfam" id="PF00155"/>
    </source>
</evidence>
<evidence type="ECO:0000256" key="5">
    <source>
        <dbReference type="RuleBase" id="RU003693"/>
    </source>
</evidence>
<dbReference type="InterPro" id="IPR015424">
    <property type="entry name" value="PyrdxlP-dep_Trfase"/>
</dbReference>
<dbReference type="Gene3D" id="3.40.640.10">
    <property type="entry name" value="Type I PLP-dependent aspartate aminotransferase-like (Major domain)"/>
    <property type="match status" value="1"/>
</dbReference>
<dbReference type="InterPro" id="IPR015421">
    <property type="entry name" value="PyrdxlP-dep_Trfase_major"/>
</dbReference>
<dbReference type="InterPro" id="IPR004839">
    <property type="entry name" value="Aminotransferase_I/II_large"/>
</dbReference>
<keyword evidence="3" id="KW-0808">Transferase</keyword>
<dbReference type="PANTHER" id="PTHR13693">
    <property type="entry name" value="CLASS II AMINOTRANSFERASE/8-AMINO-7-OXONONANOATE SYNTHASE"/>
    <property type="match status" value="1"/>
</dbReference>
<comment type="cofactor">
    <cofactor evidence="1 5">
        <name>pyridoxal 5'-phosphate</name>
        <dbReference type="ChEBI" id="CHEBI:597326"/>
    </cofactor>
</comment>
<keyword evidence="8" id="KW-1185">Reference proteome</keyword>
<accession>A0AA39L8M8</accession>
<dbReference type="GO" id="GO:0030170">
    <property type="term" value="F:pyridoxal phosphate binding"/>
    <property type="evidence" value="ECO:0007669"/>
    <property type="project" value="InterPro"/>
</dbReference>
<sequence length="429" mass="46962">MSRQKSSCLEDVLKSQLQDRAAESRLRKLTSFPSSAVDFSSNAYLSLSTIPQVREEFLRYMQHYASTCPSLPLLGSGGSRLLDGNSELAESTEQEIAAFHRAPTGLLFNSGFDANVALLGCLPQQGDIVIYDELIHASAHDGMKMSRAGQRIAFRHNSNSSLSEILARIGDGDIGKPVREGLHTVFVVVESVYSMDGHVAPLEEIVETLHRQLPRGNGRLIVDEAHSTGIFGQHGRGLVCELGLEHAVFARLHTFGKAMGGSGAIVLCAPVVREYLINYARTLIYTTAMPPACLAAIKVAYKALPSPQVEDMRKHLKQLIVYTHTRLVQVCAGDGRLLRIDSTTPRSSILPLFTPHPRQLARYCQERGFIVRPIVAPTVPKGSERVRICLHAANTESQVDALARAIAAWVQSEEVLRKPGQGMGRNARL</sequence>
<dbReference type="InterPro" id="IPR015422">
    <property type="entry name" value="PyrdxlP-dep_Trfase_small"/>
</dbReference>
<name>A0AA39L8M8_SARSR</name>
<dbReference type="GO" id="GO:0016740">
    <property type="term" value="F:transferase activity"/>
    <property type="evidence" value="ECO:0007669"/>
    <property type="project" value="UniProtKB-KW"/>
</dbReference>
<reference evidence="7" key="1">
    <citation type="submission" date="2022-10" db="EMBL/GenBank/DDBJ databases">
        <title>Determination and structural analysis of whole genome sequence of Sarocladium strictum F4-1.</title>
        <authorList>
            <person name="Hu L."/>
            <person name="Jiang Y."/>
        </authorList>
    </citation>
    <scope>NUCLEOTIDE SEQUENCE</scope>
    <source>
        <strain evidence="7">F4-1</strain>
    </source>
</reference>
<gene>
    <name evidence="7" type="ORF">NLU13_4417</name>
</gene>
<evidence type="ECO:0000313" key="8">
    <source>
        <dbReference type="Proteomes" id="UP001175261"/>
    </source>
</evidence>
<evidence type="ECO:0000256" key="3">
    <source>
        <dbReference type="ARBA" id="ARBA00022679"/>
    </source>
</evidence>
<proteinExistence type="inferred from homology"/>
<organism evidence="7 8">
    <name type="scientific">Sarocladium strictum</name>
    <name type="common">Black bundle disease fungus</name>
    <name type="synonym">Acremonium strictum</name>
    <dbReference type="NCBI Taxonomy" id="5046"/>
    <lineage>
        <taxon>Eukaryota</taxon>
        <taxon>Fungi</taxon>
        <taxon>Dikarya</taxon>
        <taxon>Ascomycota</taxon>
        <taxon>Pezizomycotina</taxon>
        <taxon>Sordariomycetes</taxon>
        <taxon>Hypocreomycetidae</taxon>
        <taxon>Hypocreales</taxon>
        <taxon>Sarocladiaceae</taxon>
        <taxon>Sarocladium</taxon>
    </lineage>
</organism>
<dbReference type="AlphaFoldDB" id="A0AA39L8M8"/>
<protein>
    <recommendedName>
        <fullName evidence="6">Aminotransferase class I/classII large domain-containing protein</fullName>
    </recommendedName>
</protein>
<dbReference type="Pfam" id="PF00155">
    <property type="entry name" value="Aminotran_1_2"/>
    <property type="match status" value="1"/>
</dbReference>
<dbReference type="SUPFAM" id="SSF53383">
    <property type="entry name" value="PLP-dependent transferases"/>
    <property type="match status" value="1"/>
</dbReference>
<dbReference type="Proteomes" id="UP001175261">
    <property type="component" value="Unassembled WGS sequence"/>
</dbReference>
<evidence type="ECO:0000313" key="7">
    <source>
        <dbReference type="EMBL" id="KAK0388172.1"/>
    </source>
</evidence>
<evidence type="ECO:0000256" key="1">
    <source>
        <dbReference type="ARBA" id="ARBA00001933"/>
    </source>
</evidence>
<comment type="similarity">
    <text evidence="2">Belongs to the class-II pyridoxal-phosphate-dependent aminotransferase family. BioF subfamily.</text>
</comment>
<dbReference type="PANTHER" id="PTHR13693:SF77">
    <property type="entry name" value="8-AMINO-7-OXONONANOATE SYNTHASE"/>
    <property type="match status" value="1"/>
</dbReference>
<evidence type="ECO:0000256" key="4">
    <source>
        <dbReference type="ARBA" id="ARBA00022898"/>
    </source>
</evidence>
<dbReference type="InterPro" id="IPR050087">
    <property type="entry name" value="AON_synthase_class-II"/>
</dbReference>
<dbReference type="InterPro" id="IPR001917">
    <property type="entry name" value="Aminotrans_II_pyridoxalP_BS"/>
</dbReference>
<comment type="caution">
    <text evidence="7">The sequence shown here is derived from an EMBL/GenBank/DDBJ whole genome shotgun (WGS) entry which is preliminary data.</text>
</comment>
<feature type="domain" description="Aminotransferase class I/classII large" evidence="6">
    <location>
        <begin position="37"/>
        <end position="406"/>
    </location>
</feature>
<keyword evidence="4 5" id="KW-0663">Pyridoxal phosphate</keyword>